<dbReference type="HOGENOM" id="CLU_053110_1_0_9"/>
<dbReference type="SUPFAM" id="SSF51905">
    <property type="entry name" value="FAD/NAD(P)-binding domain"/>
    <property type="match status" value="1"/>
</dbReference>
<gene>
    <name evidence="8" type="ordered locus">PTH_1642</name>
</gene>
<keyword evidence="2" id="KW-0285">Flavoprotein</keyword>
<dbReference type="EMBL" id="AP009389">
    <property type="protein sequence ID" value="BAF59823.1"/>
    <property type="molecule type" value="Genomic_DNA"/>
</dbReference>
<dbReference type="InterPro" id="IPR036188">
    <property type="entry name" value="FAD/NAD-bd_sf"/>
</dbReference>
<proteinExistence type="predicted"/>
<feature type="domain" description="MnmG N-terminal" evidence="7">
    <location>
        <begin position="2"/>
        <end position="189"/>
    </location>
</feature>
<dbReference type="PANTHER" id="PTHR11806">
    <property type="entry name" value="GLUCOSE INHIBITED DIVISION PROTEIN A"/>
    <property type="match status" value="1"/>
</dbReference>
<comment type="cofactor">
    <cofactor evidence="1">
        <name>FAD</name>
        <dbReference type="ChEBI" id="CHEBI:57692"/>
    </cofactor>
</comment>
<dbReference type="InterPro" id="IPR002218">
    <property type="entry name" value="MnmG-rel"/>
</dbReference>
<dbReference type="GO" id="GO:0050660">
    <property type="term" value="F:flavin adenine dinucleotide binding"/>
    <property type="evidence" value="ECO:0007669"/>
    <property type="project" value="InterPro"/>
</dbReference>
<keyword evidence="3" id="KW-0819">tRNA processing</keyword>
<evidence type="ECO:0000256" key="2">
    <source>
        <dbReference type="ARBA" id="ARBA00022630"/>
    </source>
</evidence>
<evidence type="ECO:0000313" key="8">
    <source>
        <dbReference type="EMBL" id="BAF59823.1"/>
    </source>
</evidence>
<organism evidence="8 9">
    <name type="scientific">Pelotomaculum thermopropionicum (strain DSM 13744 / JCM 10971 / SI)</name>
    <dbReference type="NCBI Taxonomy" id="370438"/>
    <lineage>
        <taxon>Bacteria</taxon>
        <taxon>Bacillati</taxon>
        <taxon>Bacillota</taxon>
        <taxon>Clostridia</taxon>
        <taxon>Eubacteriales</taxon>
        <taxon>Desulfotomaculaceae</taxon>
        <taxon>Pelotomaculum</taxon>
    </lineage>
</organism>
<dbReference type="GO" id="GO:0002098">
    <property type="term" value="P:tRNA wobble uridine modification"/>
    <property type="evidence" value="ECO:0007669"/>
    <property type="project" value="TreeGrafter"/>
</dbReference>
<evidence type="ECO:0000256" key="6">
    <source>
        <dbReference type="ARBA" id="ARBA00025948"/>
    </source>
</evidence>
<protein>
    <submittedName>
        <fullName evidence="8">Hypothetical membrane protein</fullName>
    </submittedName>
</protein>
<comment type="subunit">
    <text evidence="6">Homodimer. Heterotetramer of two MnmE and two MnmG subunits.</text>
</comment>
<dbReference type="InterPro" id="IPR040131">
    <property type="entry name" value="MnmG_N"/>
</dbReference>
<evidence type="ECO:0000259" key="7">
    <source>
        <dbReference type="Pfam" id="PF01134"/>
    </source>
</evidence>
<evidence type="ECO:0000256" key="4">
    <source>
        <dbReference type="ARBA" id="ARBA00022827"/>
    </source>
</evidence>
<dbReference type="Proteomes" id="UP000006556">
    <property type="component" value="Chromosome"/>
</dbReference>
<dbReference type="STRING" id="370438.PTH_1642"/>
<dbReference type="PANTHER" id="PTHR11806:SF0">
    <property type="entry name" value="PROTEIN MTO1 HOMOLOG, MITOCHONDRIAL"/>
    <property type="match status" value="1"/>
</dbReference>
<keyword evidence="4" id="KW-0274">FAD</keyword>
<evidence type="ECO:0000256" key="3">
    <source>
        <dbReference type="ARBA" id="ARBA00022694"/>
    </source>
</evidence>
<dbReference type="KEGG" id="pth:PTH_1642"/>
<sequence>MTVVIVGGGWAGCAAAYASAAAGADTVIIEKTDMLLGTGLVGGIMRNNGRFTAMEEVWALGAGDFLRVIEGVATHRWLDFPGHRHAMLYDVTRIEPAIRGILRSAGVQLKLQNRMTGVFKNNGSITGIETAGGEKIAGDVFIDCTGTAGPANNCSRYGFGCVMCILRCPTFGPRVSLTARAGVEEIKAGGEFPHFEAMSGSCKLEKKSLSPALVRKLEKDGVLVIPLPEHLRKGDQLGRKACQQYAINEFAENLIILDTGHAKLMTPFFPLEVLRTLDGFQHARYADPYSGGKGNSIRFMAIAPCDDTLRVQGVDNLFCAGEKTGLLVGHTEAIATGFLAGHNAVRLLTGKELLVLPRELACGDIISYMHEEMRKPEGLARKYTFSGSVYFQRMQELGLYTTDVSEIRKRVAKTGLTGIFKNRLI</sequence>
<accession>A5D1Q5</accession>
<dbReference type="Gene3D" id="3.50.50.60">
    <property type="entry name" value="FAD/NAD(P)-binding domain"/>
    <property type="match status" value="3"/>
</dbReference>
<dbReference type="Pfam" id="PF01134">
    <property type="entry name" value="GIDA"/>
    <property type="match status" value="2"/>
</dbReference>
<evidence type="ECO:0000313" key="9">
    <source>
        <dbReference type="Proteomes" id="UP000006556"/>
    </source>
</evidence>
<keyword evidence="9" id="KW-1185">Reference proteome</keyword>
<dbReference type="eggNOG" id="COG1206">
    <property type="taxonomic scope" value="Bacteria"/>
</dbReference>
<evidence type="ECO:0000256" key="1">
    <source>
        <dbReference type="ARBA" id="ARBA00001974"/>
    </source>
</evidence>
<evidence type="ECO:0000256" key="5">
    <source>
        <dbReference type="ARBA" id="ARBA00023027"/>
    </source>
</evidence>
<reference evidence="9" key="1">
    <citation type="journal article" date="2008" name="Genome Res.">
        <title>The genome of Pelotomaculum thermopropionicum reveals niche-associated evolution in anaerobic microbiota.</title>
        <authorList>
            <person name="Kosaka T."/>
            <person name="Kato S."/>
            <person name="Shimoyama T."/>
            <person name="Ishii S."/>
            <person name="Abe T."/>
            <person name="Watanabe K."/>
        </authorList>
    </citation>
    <scope>NUCLEOTIDE SEQUENCE [LARGE SCALE GENOMIC DNA]</scope>
    <source>
        <strain evidence="9">DSM 13744 / JCM 10971 / SI</strain>
    </source>
</reference>
<name>A5D1Q5_PELTS</name>
<feature type="domain" description="MnmG N-terminal" evidence="7">
    <location>
        <begin position="272"/>
        <end position="352"/>
    </location>
</feature>
<keyword evidence="5" id="KW-0520">NAD</keyword>
<dbReference type="GO" id="GO:0030488">
    <property type="term" value="P:tRNA methylation"/>
    <property type="evidence" value="ECO:0007669"/>
    <property type="project" value="TreeGrafter"/>
</dbReference>
<dbReference type="AlphaFoldDB" id="A5D1Q5"/>